<proteinExistence type="predicted"/>
<feature type="domain" description="HTH La-type RNA-binding" evidence="4">
    <location>
        <begin position="20"/>
        <end position="111"/>
    </location>
</feature>
<evidence type="ECO:0000256" key="1">
    <source>
        <dbReference type="ARBA" id="ARBA00022884"/>
    </source>
</evidence>
<dbReference type="Pfam" id="PF09692">
    <property type="entry name" value="Arb1"/>
    <property type="match status" value="1"/>
</dbReference>
<dbReference type="PROSITE" id="PS50961">
    <property type="entry name" value="HTH_LA"/>
    <property type="match status" value="1"/>
</dbReference>
<keyword evidence="1 2" id="KW-0694">RNA-binding</keyword>
<dbReference type="InterPro" id="IPR006630">
    <property type="entry name" value="La_HTH"/>
</dbReference>
<accession>A0A9P4IQ28</accession>
<protein>
    <recommendedName>
        <fullName evidence="4">HTH La-type RNA-binding domain-containing protein</fullName>
    </recommendedName>
</protein>
<dbReference type="GO" id="GO:0003723">
    <property type="term" value="F:RNA binding"/>
    <property type="evidence" value="ECO:0007669"/>
    <property type="project" value="UniProtKB-UniRule"/>
</dbReference>
<dbReference type="InterPro" id="IPR036390">
    <property type="entry name" value="WH_DNA-bd_sf"/>
</dbReference>
<feature type="region of interest" description="Disordered" evidence="3">
    <location>
        <begin position="569"/>
        <end position="592"/>
    </location>
</feature>
<sequence length="592" mass="66756">MAAMSKVERTAGETPSMATAEQDPQEHPEADEIRQFYFSDENLATDSYLRMHMNGNANDTISVKHVMSFSKMKRFKPLAAVVAALKKSPFLEITPDKRIRRKIPYHWPDGDIDYVALPNVEKQFGGQQKAKLPPNIVTGPQRDPNKPEMTKGMLKPTGFEEYYTDPPVTPAEYAEERQIYDPDEPFHARIQVAIHRYTGRRKFHQSNMNIFGAFLKYGGIEAVVNQFAGLSKNDLEGMSALEISEVKSKYQVGDDKDPSERKWVVDFEGVVKGFLSSFLPTVVPPNEYLLTTRILANFYNYLLIHDVCSPTAERDLIASIQAAKAVCNLAAEELPNVFAAGLHLPGDFNVACSVLTGGYHEGLYVKSTAAWMQDVTENVYGDEVWGSKEGGSGMSDDKAKALLALALTAHGSEELFKPMAVLRQSLSEQLVVAEEKTLGLEVTKIEFGDHRAEEVYLDPKIKEDIEAKMLGRMWCKKWEVPDFQTWDVPKAQKDSATTTKKDEFPDYEFWVEDHILKSVFLGMKMEATIRRLALKDKDGPSLWNIDTVSRTYCSFFTYLPNELVPKPIKPVTWKTEEDEDEEVGEPSKSDTD</sequence>
<evidence type="ECO:0000259" key="4">
    <source>
        <dbReference type="PROSITE" id="PS50961"/>
    </source>
</evidence>
<dbReference type="Pfam" id="PF05383">
    <property type="entry name" value="La"/>
    <property type="match status" value="1"/>
</dbReference>
<reference evidence="5" key="1">
    <citation type="journal article" date="2020" name="Stud. Mycol.">
        <title>101 Dothideomycetes genomes: a test case for predicting lifestyles and emergence of pathogens.</title>
        <authorList>
            <person name="Haridas S."/>
            <person name="Albert R."/>
            <person name="Binder M."/>
            <person name="Bloem J."/>
            <person name="Labutti K."/>
            <person name="Salamov A."/>
            <person name="Andreopoulos B."/>
            <person name="Baker S."/>
            <person name="Barry K."/>
            <person name="Bills G."/>
            <person name="Bluhm B."/>
            <person name="Cannon C."/>
            <person name="Castanera R."/>
            <person name="Culley D."/>
            <person name="Daum C."/>
            <person name="Ezra D."/>
            <person name="Gonzalez J."/>
            <person name="Henrissat B."/>
            <person name="Kuo A."/>
            <person name="Liang C."/>
            <person name="Lipzen A."/>
            <person name="Lutzoni F."/>
            <person name="Magnuson J."/>
            <person name="Mondo S."/>
            <person name="Nolan M."/>
            <person name="Ohm R."/>
            <person name="Pangilinan J."/>
            <person name="Park H.-J."/>
            <person name="Ramirez L."/>
            <person name="Alfaro M."/>
            <person name="Sun H."/>
            <person name="Tritt A."/>
            <person name="Yoshinaga Y."/>
            <person name="Zwiers L.-H."/>
            <person name="Turgeon B."/>
            <person name="Goodwin S."/>
            <person name="Spatafora J."/>
            <person name="Crous P."/>
            <person name="Grigoriev I."/>
        </authorList>
    </citation>
    <scope>NUCLEOTIDE SEQUENCE</scope>
    <source>
        <strain evidence="5">CBS 133067</strain>
    </source>
</reference>
<evidence type="ECO:0000313" key="6">
    <source>
        <dbReference type="Proteomes" id="UP000799772"/>
    </source>
</evidence>
<dbReference type="OrthoDB" id="435402at2759"/>
<feature type="region of interest" description="Disordered" evidence="3">
    <location>
        <begin position="127"/>
        <end position="149"/>
    </location>
</feature>
<dbReference type="Proteomes" id="UP000799772">
    <property type="component" value="Unassembled WGS sequence"/>
</dbReference>
<dbReference type="InterPro" id="IPR018606">
    <property type="entry name" value="Arb1"/>
</dbReference>
<organism evidence="5 6">
    <name type="scientific">Rhizodiscina lignyota</name>
    <dbReference type="NCBI Taxonomy" id="1504668"/>
    <lineage>
        <taxon>Eukaryota</taxon>
        <taxon>Fungi</taxon>
        <taxon>Dikarya</taxon>
        <taxon>Ascomycota</taxon>
        <taxon>Pezizomycotina</taxon>
        <taxon>Dothideomycetes</taxon>
        <taxon>Pleosporomycetidae</taxon>
        <taxon>Aulographales</taxon>
        <taxon>Rhizodiscinaceae</taxon>
        <taxon>Rhizodiscina</taxon>
    </lineage>
</organism>
<evidence type="ECO:0000313" key="5">
    <source>
        <dbReference type="EMBL" id="KAF2103313.1"/>
    </source>
</evidence>
<dbReference type="SUPFAM" id="SSF46785">
    <property type="entry name" value="Winged helix' DNA-binding domain"/>
    <property type="match status" value="1"/>
</dbReference>
<dbReference type="GO" id="GO:0033167">
    <property type="term" value="C:ARC complex"/>
    <property type="evidence" value="ECO:0007669"/>
    <property type="project" value="InterPro"/>
</dbReference>
<keyword evidence="6" id="KW-1185">Reference proteome</keyword>
<dbReference type="Gene3D" id="1.10.10.10">
    <property type="entry name" value="Winged helix-like DNA-binding domain superfamily/Winged helix DNA-binding domain"/>
    <property type="match status" value="1"/>
</dbReference>
<dbReference type="InterPro" id="IPR036388">
    <property type="entry name" value="WH-like_DNA-bd_sf"/>
</dbReference>
<feature type="compositionally biased region" description="Basic and acidic residues" evidence="3">
    <location>
        <begin position="1"/>
        <end position="11"/>
    </location>
</feature>
<evidence type="ECO:0000256" key="2">
    <source>
        <dbReference type="PROSITE-ProRule" id="PRU00332"/>
    </source>
</evidence>
<feature type="region of interest" description="Disordered" evidence="3">
    <location>
        <begin position="1"/>
        <end position="29"/>
    </location>
</feature>
<gene>
    <name evidence="5" type="ORF">NA57DRAFT_52839</name>
</gene>
<name>A0A9P4IQ28_9PEZI</name>
<dbReference type="EMBL" id="ML978122">
    <property type="protein sequence ID" value="KAF2103313.1"/>
    <property type="molecule type" value="Genomic_DNA"/>
</dbReference>
<dbReference type="SMART" id="SM00715">
    <property type="entry name" value="LA"/>
    <property type="match status" value="1"/>
</dbReference>
<dbReference type="GO" id="GO:0031047">
    <property type="term" value="P:regulatory ncRNA-mediated gene silencing"/>
    <property type="evidence" value="ECO:0007669"/>
    <property type="project" value="InterPro"/>
</dbReference>
<evidence type="ECO:0000256" key="3">
    <source>
        <dbReference type="SAM" id="MobiDB-lite"/>
    </source>
</evidence>
<dbReference type="AlphaFoldDB" id="A0A9P4IQ28"/>
<comment type="caution">
    <text evidence="5">The sequence shown here is derived from an EMBL/GenBank/DDBJ whole genome shotgun (WGS) entry which is preliminary data.</text>
</comment>